<reference evidence="1 2" key="1">
    <citation type="submission" date="2020-03" db="EMBL/GenBank/DDBJ databases">
        <title>Draft genome sequence of environmentally isolated cultures.</title>
        <authorList>
            <person name="Wilson H.S."/>
            <person name="De Leon M.E."/>
        </authorList>
    </citation>
    <scope>NUCLEOTIDE SEQUENCE [LARGE SCALE GENOMIC DNA]</scope>
    <source>
        <strain evidence="1 2">HSC-31F16</strain>
    </source>
</reference>
<evidence type="ECO:0000313" key="1">
    <source>
        <dbReference type="EMBL" id="NHR04456.1"/>
    </source>
</evidence>
<proteinExistence type="predicted"/>
<dbReference type="EMBL" id="JAAOMA010000004">
    <property type="protein sequence ID" value="NHR04456.1"/>
    <property type="molecule type" value="Genomic_DNA"/>
</dbReference>
<keyword evidence="2" id="KW-1185">Reference proteome</keyword>
<dbReference type="Proteomes" id="UP001515641">
    <property type="component" value="Unassembled WGS sequence"/>
</dbReference>
<organism evidence="1 2">
    <name type="scientific">Chromobacterium fluminis</name>
    <dbReference type="NCBI Taxonomy" id="3044269"/>
    <lineage>
        <taxon>Bacteria</taxon>
        <taxon>Pseudomonadati</taxon>
        <taxon>Pseudomonadota</taxon>
        <taxon>Betaproteobacteria</taxon>
        <taxon>Neisseriales</taxon>
        <taxon>Chromobacteriaceae</taxon>
        <taxon>Chromobacterium</taxon>
    </lineage>
</organism>
<sequence length="308" mass="34070">MSKNDKQLKVSEGLVTRAQILSKLKEADHDWFNARYGIGNKEFDVSTLSLLDMVQLTVGGKPMSVALMYMPVVLWSLNPIADLHLPVEQLRPLIADLFDGNAELCLVENLKSVTELASLDPVDVYGLGQEAAVSVLEDTPMSHLIPFDPVDDVEEAFGGYIYRATLLAAAVLKGSDCRLDIQATYPKLGSISGLLSLHYKPGPNQLMPLAYVGFPSPYSNFMANQNMVNAFAVMDLVGMREPGAVIELRLGESLGPYSVEYDIEVDGRHVASITVPNWRAEELERYLRNQSVKYNRTYRFAPHAGPLH</sequence>
<accession>A0ABX0L065</accession>
<dbReference type="RefSeq" id="WP_166450972.1">
    <property type="nucleotide sequence ID" value="NZ_JAAOMA010000004.1"/>
</dbReference>
<evidence type="ECO:0000313" key="2">
    <source>
        <dbReference type="Proteomes" id="UP001515641"/>
    </source>
</evidence>
<protein>
    <submittedName>
        <fullName evidence="1">Uncharacterized protein</fullName>
    </submittedName>
</protein>
<comment type="caution">
    <text evidence="1">The sequence shown here is derived from an EMBL/GenBank/DDBJ whole genome shotgun (WGS) entry which is preliminary data.</text>
</comment>
<gene>
    <name evidence="1" type="ORF">HA052_04525</name>
</gene>
<name>A0ABX0L065_9NEIS</name>